<feature type="compositionally biased region" description="Acidic residues" evidence="1">
    <location>
        <begin position="175"/>
        <end position="200"/>
    </location>
</feature>
<feature type="region of interest" description="Disordered" evidence="1">
    <location>
        <begin position="540"/>
        <end position="574"/>
    </location>
</feature>
<feature type="compositionally biased region" description="Basic and acidic residues" evidence="1">
    <location>
        <begin position="607"/>
        <end position="616"/>
    </location>
</feature>
<dbReference type="InParanoid" id="A7F612"/>
<dbReference type="OMA" id="HTTIFEM"/>
<dbReference type="Proteomes" id="UP000001312">
    <property type="component" value="Unassembled WGS sequence"/>
</dbReference>
<protein>
    <recommendedName>
        <fullName evidence="4">Myb-like domain-containing protein</fullName>
    </recommendedName>
</protein>
<sequence>MACKMRFDQNDNDEVPTSYVTRNLTVCSDAIHFMASKLIGTNKIWLKWYATFQTTDTHQLWEKKTVDTSLPIYLVVQRTFSGGEVLLLIPMMHTTIFEMARTSVRSVSQDIPSSPPKRESPIRRVTRLVRHQSVDLDEPLNNGGSVERAGRKNERRVPQGSRGVARKSELSILAEDSEVSPEQDEEVEDEEEDDEDEEDPEATKVADFQGYDLEHGDRSNLSGETLNTSHTVRVMQAIDSISAIETLPDLYDTACKIINKSTKKDVRPKEMDRHLRSLKNLFDTLEVNKEPYGGEQFIEVDIVKKKLSESIDSVDHNSEGLGDKAIPVTAILQSSNLATLIGQVNQLRKDVEAPEEELKVFLQSLDKTFPRPFVSEFAEPLDEDSENSKLINKTFDMVLDIRTQLFITASHQLETDPGFDPDHILRSYFLDSADREEICGVDFKVIGLEEQNQRTDDRIDIIRDTFMPADEATGPGEYIDFDRLEVLFPRSEFFNKLVGYSQDRLAEVEKIVDSRGGIENVMEPLKDLVKDFASDGEPSINVDYKQDVVDRDDSSISKNKASPPPPQKPRKEPHADLKAISKLMKFRSQGDGGGSSKLDSSTNVKSIIRDSSRRQSEAQQEESEITRNFKKFTSSQNKENKRPDQHQESRGATVPTDTSRRAMYRKHPNGERVDWNEDSQGFLIDSQPRNNKRKSPLPLDDEADSSDHGFQTDQRAAEPTARPRRARAENEALLQPINNKRKASAPPAVQPNDKGVPSQRNNKRKASSSPAVELEDDDYSSDQGYQSHQKLSRPIARPTKRARTETGESSRAQNPRGNRPREIHSPLVVDDNGDVDEVQNQSALVRQDQRRREQSRSYQVRGMSPGRSRGRSVANQDDDEGSIQLPADEHSNETPFAFTQATARANARVQAVKSGFSKAQTRTEWSDGDTQLLIDYISGIGPMWTEIEKRGGFERANISQVGLKDKARNIKVSMLLAGQKLPPNFEGVKLNVNLIKRVKTTWPNYDPYTETGYAAF</sequence>
<feature type="compositionally biased region" description="Basic and acidic residues" evidence="1">
    <location>
        <begin position="638"/>
        <end position="649"/>
    </location>
</feature>
<organism evidence="2 3">
    <name type="scientific">Sclerotinia sclerotiorum (strain ATCC 18683 / 1980 / Ss-1)</name>
    <name type="common">White mold</name>
    <name type="synonym">Whetzelinia sclerotiorum</name>
    <dbReference type="NCBI Taxonomy" id="665079"/>
    <lineage>
        <taxon>Eukaryota</taxon>
        <taxon>Fungi</taxon>
        <taxon>Dikarya</taxon>
        <taxon>Ascomycota</taxon>
        <taxon>Pezizomycotina</taxon>
        <taxon>Leotiomycetes</taxon>
        <taxon>Helotiales</taxon>
        <taxon>Sclerotiniaceae</taxon>
        <taxon>Sclerotinia</taxon>
    </lineage>
</organism>
<keyword evidence="3" id="KW-1185">Reference proteome</keyword>
<evidence type="ECO:0000313" key="3">
    <source>
        <dbReference type="Proteomes" id="UP000001312"/>
    </source>
</evidence>
<dbReference type="EMBL" id="CH476643">
    <property type="protein sequence ID" value="EDN98183.1"/>
    <property type="molecule type" value="Genomic_DNA"/>
</dbReference>
<dbReference type="KEGG" id="ssl:SS1G_13040"/>
<accession>A7F612</accession>
<evidence type="ECO:0000256" key="1">
    <source>
        <dbReference type="SAM" id="MobiDB-lite"/>
    </source>
</evidence>
<feature type="compositionally biased region" description="Low complexity" evidence="1">
    <location>
        <begin position="856"/>
        <end position="867"/>
    </location>
</feature>
<dbReference type="AlphaFoldDB" id="A7F612"/>
<gene>
    <name evidence="2" type="ORF">SS1G_13040</name>
</gene>
<feature type="compositionally biased region" description="Basic and acidic residues" evidence="1">
    <location>
        <begin position="544"/>
        <end position="555"/>
    </location>
</feature>
<evidence type="ECO:0008006" key="4">
    <source>
        <dbReference type="Google" id="ProtNLM"/>
    </source>
</evidence>
<reference evidence="3" key="1">
    <citation type="journal article" date="2011" name="PLoS Genet.">
        <title>Genomic analysis of the necrotrophic fungal pathogens Sclerotinia sclerotiorum and Botrytis cinerea.</title>
        <authorList>
            <person name="Amselem J."/>
            <person name="Cuomo C.A."/>
            <person name="van Kan J.A."/>
            <person name="Viaud M."/>
            <person name="Benito E.P."/>
            <person name="Couloux A."/>
            <person name="Coutinho P.M."/>
            <person name="de Vries R.P."/>
            <person name="Dyer P.S."/>
            <person name="Fillinger S."/>
            <person name="Fournier E."/>
            <person name="Gout L."/>
            <person name="Hahn M."/>
            <person name="Kohn L."/>
            <person name="Lapalu N."/>
            <person name="Plummer K.M."/>
            <person name="Pradier J.M."/>
            <person name="Quevillon E."/>
            <person name="Sharon A."/>
            <person name="Simon A."/>
            <person name="ten Have A."/>
            <person name="Tudzynski B."/>
            <person name="Tudzynski P."/>
            <person name="Wincker P."/>
            <person name="Andrew M."/>
            <person name="Anthouard V."/>
            <person name="Beever R.E."/>
            <person name="Beffa R."/>
            <person name="Benoit I."/>
            <person name="Bouzid O."/>
            <person name="Brault B."/>
            <person name="Chen Z."/>
            <person name="Choquer M."/>
            <person name="Collemare J."/>
            <person name="Cotton P."/>
            <person name="Danchin E.G."/>
            <person name="Da Silva C."/>
            <person name="Gautier A."/>
            <person name="Giraud C."/>
            <person name="Giraud T."/>
            <person name="Gonzalez C."/>
            <person name="Grossetete S."/>
            <person name="Guldener U."/>
            <person name="Henrissat B."/>
            <person name="Howlett B.J."/>
            <person name="Kodira C."/>
            <person name="Kretschmer M."/>
            <person name="Lappartient A."/>
            <person name="Leroch M."/>
            <person name="Levis C."/>
            <person name="Mauceli E."/>
            <person name="Neuveglise C."/>
            <person name="Oeser B."/>
            <person name="Pearson M."/>
            <person name="Poulain J."/>
            <person name="Poussereau N."/>
            <person name="Quesneville H."/>
            <person name="Rascle C."/>
            <person name="Schumacher J."/>
            <person name="Segurens B."/>
            <person name="Sexton A."/>
            <person name="Silva E."/>
            <person name="Sirven C."/>
            <person name="Soanes D.M."/>
            <person name="Talbot N.J."/>
            <person name="Templeton M."/>
            <person name="Yandava C."/>
            <person name="Yarden O."/>
            <person name="Zeng Q."/>
            <person name="Rollins J.A."/>
            <person name="Lebrun M.H."/>
            <person name="Dickman M."/>
        </authorList>
    </citation>
    <scope>NUCLEOTIDE SEQUENCE [LARGE SCALE GENOMIC DNA]</scope>
    <source>
        <strain evidence="3">ATCC 18683 / 1980 / Ss-1</strain>
    </source>
</reference>
<feature type="region of interest" description="Disordered" evidence="1">
    <location>
        <begin position="587"/>
        <end position="892"/>
    </location>
</feature>
<dbReference type="HOGENOM" id="CLU_299557_0_0_1"/>
<evidence type="ECO:0000313" key="2">
    <source>
        <dbReference type="EMBL" id="EDN98183.1"/>
    </source>
</evidence>
<dbReference type="GeneID" id="5482140"/>
<dbReference type="eggNOG" id="ENOG502SP4F">
    <property type="taxonomic scope" value="Eukaryota"/>
</dbReference>
<feature type="compositionally biased region" description="Basic and acidic residues" evidence="1">
    <location>
        <begin position="148"/>
        <end position="157"/>
    </location>
</feature>
<proteinExistence type="predicted"/>
<name>A7F612_SCLS1</name>
<feature type="region of interest" description="Disordered" evidence="1">
    <location>
        <begin position="104"/>
        <end position="224"/>
    </location>
</feature>
<dbReference type="RefSeq" id="XP_001585948.1">
    <property type="nucleotide sequence ID" value="XM_001585898.1"/>
</dbReference>